<sequence length="269" mass="31657">MSDFDDIEIEICMGTKKRRYNDFIYFIVCPQVFKRLPPSSKMVSIQLEQCVSDWLDESYLNKLRKSKFIYDYSKKNINHLLKEGISIEKIGYFPISAILNYKDYLAEKYNYNFNGIKENDVLFYGNTNSPRRQKMLEILNQHFKVRVEENLYGYEMLKAIDESRIVINIHYYESALLETTRIYECLSMGACVVSETSIDIEDYLHLINSKQIAFFNIDDYQDMLTKVESMLAYLSSKQDVMDSLMLEQSYAFLKQTVLTSIKNIINDPA</sequence>
<dbReference type="Proteomes" id="UP000245974">
    <property type="component" value="Unassembled WGS sequence"/>
</dbReference>
<name>A0A2U3N419_9GAMM</name>
<dbReference type="EMBL" id="OOGT01000293">
    <property type="protein sequence ID" value="SPL72430.1"/>
    <property type="molecule type" value="Genomic_DNA"/>
</dbReference>
<evidence type="ECO:0000313" key="2">
    <source>
        <dbReference type="EMBL" id="SPL72430.1"/>
    </source>
</evidence>
<dbReference type="InterPro" id="IPR055259">
    <property type="entry name" value="YkvP/CgeB_Glyco_trans-like"/>
</dbReference>
<keyword evidence="3" id="KW-1185">Reference proteome</keyword>
<dbReference type="OrthoDB" id="6493506at2"/>
<evidence type="ECO:0000259" key="1">
    <source>
        <dbReference type="Pfam" id="PF13524"/>
    </source>
</evidence>
<accession>A0A2U3N419</accession>
<evidence type="ECO:0000313" key="3">
    <source>
        <dbReference type="Proteomes" id="UP000245974"/>
    </source>
</evidence>
<gene>
    <name evidence="2" type="ORF">KPC_3608</name>
</gene>
<protein>
    <recommendedName>
        <fullName evidence="1">Spore protein YkvP/CgeB glycosyl transferase-like domain-containing protein</fullName>
    </recommendedName>
</protein>
<proteinExistence type="predicted"/>
<dbReference type="InParanoid" id="A0A2U3N419"/>
<organism evidence="2 3">
    <name type="scientific">Acinetobacter stercoris</name>
    <dbReference type="NCBI Taxonomy" id="2126983"/>
    <lineage>
        <taxon>Bacteria</taxon>
        <taxon>Pseudomonadati</taxon>
        <taxon>Pseudomonadota</taxon>
        <taxon>Gammaproteobacteria</taxon>
        <taxon>Moraxellales</taxon>
        <taxon>Moraxellaceae</taxon>
        <taxon>Acinetobacter</taxon>
    </lineage>
</organism>
<dbReference type="Pfam" id="PF13524">
    <property type="entry name" value="Glyco_trans_1_2"/>
    <property type="match status" value="1"/>
</dbReference>
<dbReference type="AlphaFoldDB" id="A0A2U3N419"/>
<dbReference type="RefSeq" id="WP_121975820.1">
    <property type="nucleotide sequence ID" value="NZ_OOGT01000293.1"/>
</dbReference>
<feature type="domain" description="Spore protein YkvP/CgeB glycosyl transferase-like" evidence="1">
    <location>
        <begin position="135"/>
        <end position="227"/>
    </location>
</feature>
<reference evidence="3" key="1">
    <citation type="submission" date="2018-03" db="EMBL/GenBank/DDBJ databases">
        <authorList>
            <person name="Blom J."/>
        </authorList>
    </citation>
    <scope>NUCLEOTIDE SEQUENCE [LARGE SCALE GENOMIC DNA]</scope>
    <source>
        <strain evidence="3">KPC-SM-21</strain>
    </source>
</reference>